<dbReference type="Proteomes" id="UP001162992">
    <property type="component" value="Chromosome 14"/>
</dbReference>
<sequence length="899" mass="100248">MREREREREREKRDFISHSFVAVECLLCTFHLEAALALHSRAFSVHSCLAFYVTASPSGILLVVKLSRDRVLGMVEDRGAGVGPMLAQLPSTGCQVSSVSFQGVNLAPEGRQRFFVELKEETTIVSWKKLLKTVVPTTAADAPAGANPALEARLAPEVIAGTSTFQKEPLPTPPNRFSSVIEKIERLYKGQDSDDENADVVPDEDQYNTDDSFIDDTELDEYFSVDKAKTKHTGFFINRGKLEKTNERCSSPIVIKKRKPKNVTKPNAESSLEESARLAKVASRIKIAARKLPLVSTPTTGLSERSELLPQGSLTANMEGDDAIGKSSKENNHGSAILQHPRVKDITGNPSLKFTFRRKELLKKTSSSLSGFFKEKGPRKEGSKHKSGNKDRSKLSNFSHEDLRHKAPLTSDDIVSQVLSSQRSNTGKLDANMQTEQIHQGCIPVVTSSKVATAQKPLKGEESKDSEGVFSKSSMALLKSPSPPGKEVSPGKRLGYPKGTVLDRAFQDLQKGVASLCPPTSENQEMEQLSQSSIKSKRLPREVKLKLAKVARLAQAKQGKIPDEMVERLMSILGHIMQLKTLKRNLKEMVELGLTAKQEKEGRIEDIKREVTEMVRSRVNTLQAQLEVEQQEASSADDFQLAPGLDKGGTSERYKWDHDTEDRLCDLYEQYLEGMDEHKGPQIRKLYVELAELWPEGWMDNNGIKNAVYRAKERKKKLNRLIRQETRKRKRMGESSLMEENAEDRLAKPLSSFSLIQATLSNRTRVSPTKVAHPSEGLQREPLVSAVSLNKAASFPIKRKYVRKSPGTIMLTPKNENVARETEGKVESSRATYIDPLRKIKKKISKAAKDGSLSPQRRKETQSSAVRLHRLAEASSTTFLSREMFQVPGKPSLSKKSQD</sequence>
<organism evidence="1 2">
    <name type="scientific">Diphasiastrum complanatum</name>
    <name type="common">Issler's clubmoss</name>
    <name type="synonym">Lycopodium complanatum</name>
    <dbReference type="NCBI Taxonomy" id="34168"/>
    <lineage>
        <taxon>Eukaryota</taxon>
        <taxon>Viridiplantae</taxon>
        <taxon>Streptophyta</taxon>
        <taxon>Embryophyta</taxon>
        <taxon>Tracheophyta</taxon>
        <taxon>Lycopodiopsida</taxon>
        <taxon>Lycopodiales</taxon>
        <taxon>Lycopodiaceae</taxon>
        <taxon>Lycopodioideae</taxon>
        <taxon>Diphasiastrum</taxon>
    </lineage>
</organism>
<proteinExistence type="predicted"/>
<accession>A0ACC2BP75</accession>
<evidence type="ECO:0000313" key="2">
    <source>
        <dbReference type="Proteomes" id="UP001162992"/>
    </source>
</evidence>
<name>A0ACC2BP75_DIPCM</name>
<dbReference type="EMBL" id="CM055105">
    <property type="protein sequence ID" value="KAJ7531581.1"/>
    <property type="molecule type" value="Genomic_DNA"/>
</dbReference>
<protein>
    <submittedName>
        <fullName evidence="1">Uncharacterized protein</fullName>
    </submittedName>
</protein>
<keyword evidence="2" id="KW-1185">Reference proteome</keyword>
<comment type="caution">
    <text evidence="1">The sequence shown here is derived from an EMBL/GenBank/DDBJ whole genome shotgun (WGS) entry which is preliminary data.</text>
</comment>
<reference evidence="2" key="1">
    <citation type="journal article" date="2024" name="Proc. Natl. Acad. Sci. U.S.A.">
        <title>Extraordinary preservation of gene collinearity over three hundred million years revealed in homosporous lycophytes.</title>
        <authorList>
            <person name="Li C."/>
            <person name="Wickell D."/>
            <person name="Kuo L.Y."/>
            <person name="Chen X."/>
            <person name="Nie B."/>
            <person name="Liao X."/>
            <person name="Peng D."/>
            <person name="Ji J."/>
            <person name="Jenkins J."/>
            <person name="Williams M."/>
            <person name="Shu S."/>
            <person name="Plott C."/>
            <person name="Barry K."/>
            <person name="Rajasekar S."/>
            <person name="Grimwood J."/>
            <person name="Han X."/>
            <person name="Sun S."/>
            <person name="Hou Z."/>
            <person name="He W."/>
            <person name="Dai G."/>
            <person name="Sun C."/>
            <person name="Schmutz J."/>
            <person name="Leebens-Mack J.H."/>
            <person name="Li F.W."/>
            <person name="Wang L."/>
        </authorList>
    </citation>
    <scope>NUCLEOTIDE SEQUENCE [LARGE SCALE GENOMIC DNA]</scope>
    <source>
        <strain evidence="2">cv. PW_Plant_1</strain>
    </source>
</reference>
<evidence type="ECO:0000313" key="1">
    <source>
        <dbReference type="EMBL" id="KAJ7531581.1"/>
    </source>
</evidence>
<gene>
    <name evidence="1" type="ORF">O6H91_14G049600</name>
</gene>